<evidence type="ECO:0000256" key="1">
    <source>
        <dbReference type="ARBA" id="ARBA00004496"/>
    </source>
</evidence>
<reference evidence="5 6" key="1">
    <citation type="submission" date="2018-06" db="EMBL/GenBank/DDBJ databases">
        <title>Genomic Encyclopedia of Archaeal and Bacterial Type Strains, Phase II (KMG-II): from individual species to whole genera.</title>
        <authorList>
            <person name="Goeker M."/>
        </authorList>
    </citation>
    <scope>NUCLEOTIDE SEQUENCE [LARGE SCALE GENOMIC DNA]</scope>
    <source>
        <strain evidence="5 6">DSM 21851</strain>
    </source>
</reference>
<name>A0A327WVB4_LARAB</name>
<dbReference type="InterPro" id="IPR050181">
    <property type="entry name" value="Cold_shock_domain"/>
</dbReference>
<dbReference type="SUPFAM" id="SSF50249">
    <property type="entry name" value="Nucleic acid-binding proteins"/>
    <property type="match status" value="1"/>
</dbReference>
<keyword evidence="6" id="KW-1185">Reference proteome</keyword>
<dbReference type="GO" id="GO:0003676">
    <property type="term" value="F:nucleic acid binding"/>
    <property type="evidence" value="ECO:0007669"/>
    <property type="project" value="InterPro"/>
</dbReference>
<gene>
    <name evidence="5" type="ORF">LX87_04562</name>
</gene>
<evidence type="ECO:0000259" key="4">
    <source>
        <dbReference type="PROSITE" id="PS51857"/>
    </source>
</evidence>
<dbReference type="OrthoDB" id="9805039at2"/>
<dbReference type="PROSITE" id="PS00352">
    <property type="entry name" value="CSD_1"/>
    <property type="match status" value="1"/>
</dbReference>
<dbReference type="PROSITE" id="PS51857">
    <property type="entry name" value="CSD_2"/>
    <property type="match status" value="1"/>
</dbReference>
<accession>A0A327WVB4</accession>
<dbReference type="CDD" id="cd04458">
    <property type="entry name" value="CSP_CDS"/>
    <property type="match status" value="1"/>
</dbReference>
<dbReference type="PIRSF" id="PIRSF002599">
    <property type="entry name" value="Cold_shock_A"/>
    <property type="match status" value="1"/>
</dbReference>
<dbReference type="InterPro" id="IPR012340">
    <property type="entry name" value="NA-bd_OB-fold"/>
</dbReference>
<keyword evidence="2" id="KW-0963">Cytoplasm</keyword>
<evidence type="ECO:0000256" key="3">
    <source>
        <dbReference type="RuleBase" id="RU000408"/>
    </source>
</evidence>
<comment type="caution">
    <text evidence="5">The sequence shown here is derived from an EMBL/GenBank/DDBJ whole genome shotgun (WGS) entry which is preliminary data.</text>
</comment>
<dbReference type="SMART" id="SM00357">
    <property type="entry name" value="CSP"/>
    <property type="match status" value="1"/>
</dbReference>
<proteinExistence type="predicted"/>
<dbReference type="Gene3D" id="2.40.50.140">
    <property type="entry name" value="Nucleic acid-binding proteins"/>
    <property type="match status" value="1"/>
</dbReference>
<dbReference type="RefSeq" id="WP_111630587.1">
    <property type="nucleotide sequence ID" value="NZ_QLMC01000006.1"/>
</dbReference>
<dbReference type="Pfam" id="PF00313">
    <property type="entry name" value="CSD"/>
    <property type="match status" value="1"/>
</dbReference>
<dbReference type="EMBL" id="QLMC01000006">
    <property type="protein sequence ID" value="RAJ93050.1"/>
    <property type="molecule type" value="Genomic_DNA"/>
</dbReference>
<evidence type="ECO:0000313" key="5">
    <source>
        <dbReference type="EMBL" id="RAJ93050.1"/>
    </source>
</evidence>
<evidence type="ECO:0000256" key="2">
    <source>
        <dbReference type="ARBA" id="ARBA00022490"/>
    </source>
</evidence>
<dbReference type="PANTHER" id="PTHR11544">
    <property type="entry name" value="COLD SHOCK DOMAIN CONTAINING PROTEINS"/>
    <property type="match status" value="1"/>
</dbReference>
<feature type="domain" description="CSD" evidence="4">
    <location>
        <begin position="1"/>
        <end position="62"/>
    </location>
</feature>
<evidence type="ECO:0000313" key="6">
    <source>
        <dbReference type="Proteomes" id="UP000248790"/>
    </source>
</evidence>
<organism evidence="5 6">
    <name type="scientific">Larkinella arboricola</name>
    <dbReference type="NCBI Taxonomy" id="643671"/>
    <lineage>
        <taxon>Bacteria</taxon>
        <taxon>Pseudomonadati</taxon>
        <taxon>Bacteroidota</taxon>
        <taxon>Cytophagia</taxon>
        <taxon>Cytophagales</taxon>
        <taxon>Spirosomataceae</taxon>
        <taxon>Larkinella</taxon>
    </lineage>
</organism>
<dbReference type="AlphaFoldDB" id="A0A327WVB4"/>
<dbReference type="InterPro" id="IPR002059">
    <property type="entry name" value="CSP_DNA-bd"/>
</dbReference>
<dbReference type="InterPro" id="IPR012156">
    <property type="entry name" value="Cold_shock_CspA"/>
</dbReference>
<comment type="subcellular location">
    <subcellularLocation>
        <location evidence="1 3">Cytoplasm</location>
    </subcellularLocation>
</comment>
<dbReference type="Proteomes" id="UP000248790">
    <property type="component" value="Unassembled WGS sequence"/>
</dbReference>
<dbReference type="InterPro" id="IPR011129">
    <property type="entry name" value="CSD"/>
</dbReference>
<dbReference type="GO" id="GO:0005829">
    <property type="term" value="C:cytosol"/>
    <property type="evidence" value="ECO:0007669"/>
    <property type="project" value="UniProtKB-ARBA"/>
</dbReference>
<dbReference type="InterPro" id="IPR019844">
    <property type="entry name" value="CSD_CS"/>
</dbReference>
<dbReference type="PRINTS" id="PR00050">
    <property type="entry name" value="COLDSHOCK"/>
</dbReference>
<sequence>MATGTVKFFNRKKGFGFIVPSDLSPDLFVHISDCLDSLVEQDKVTYEVELGLKGLYAKNVKQIRDPMSAAS</sequence>
<protein>
    <submittedName>
        <fullName evidence="5">CspA family cold shock protein</fullName>
    </submittedName>
</protein>